<dbReference type="PANTHER" id="PTHR45632:SF17">
    <property type="entry name" value="KELCH-LIKE PROTEIN 31"/>
    <property type="match status" value="1"/>
</dbReference>
<dbReference type="InterPro" id="IPR006652">
    <property type="entry name" value="Kelch_1"/>
</dbReference>
<dbReference type="PROSITE" id="PS50119">
    <property type="entry name" value="ZF_BBOX"/>
    <property type="match status" value="1"/>
</dbReference>
<dbReference type="PROSITE" id="PS00518">
    <property type="entry name" value="ZF_RING_1"/>
    <property type="match status" value="1"/>
</dbReference>
<dbReference type="GO" id="GO:0008270">
    <property type="term" value="F:zinc ion binding"/>
    <property type="evidence" value="ECO:0007669"/>
    <property type="project" value="UniProtKB-KW"/>
</dbReference>
<evidence type="ECO:0000256" key="2">
    <source>
        <dbReference type="ARBA" id="ARBA00022771"/>
    </source>
</evidence>
<evidence type="ECO:0000256" key="1">
    <source>
        <dbReference type="ARBA" id="ARBA00022723"/>
    </source>
</evidence>
<dbReference type="InterPro" id="IPR011043">
    <property type="entry name" value="Gal_Oxase/kelch_b-propeller"/>
</dbReference>
<dbReference type="Pfam" id="PF24681">
    <property type="entry name" value="Kelch_KLHDC2_KLHL20_DRC7"/>
    <property type="match status" value="2"/>
</dbReference>
<feature type="region of interest" description="Disordered" evidence="5">
    <location>
        <begin position="595"/>
        <end position="625"/>
    </location>
</feature>
<evidence type="ECO:0000259" key="6">
    <source>
        <dbReference type="PROSITE" id="PS50089"/>
    </source>
</evidence>
<dbReference type="SUPFAM" id="SSF50965">
    <property type="entry name" value="Galactose oxidase, central domain"/>
    <property type="match status" value="1"/>
</dbReference>
<evidence type="ECO:0000313" key="8">
    <source>
        <dbReference type="EMBL" id="CAI2382955.1"/>
    </source>
</evidence>
<dbReference type="InterPro" id="IPR001841">
    <property type="entry name" value="Znf_RING"/>
</dbReference>
<name>A0AAD2D822_EUPCR</name>
<dbReference type="InterPro" id="IPR000315">
    <property type="entry name" value="Znf_B-box"/>
</dbReference>
<evidence type="ECO:0000256" key="4">
    <source>
        <dbReference type="PROSITE-ProRule" id="PRU00024"/>
    </source>
</evidence>
<feature type="compositionally biased region" description="Polar residues" evidence="5">
    <location>
        <begin position="518"/>
        <end position="531"/>
    </location>
</feature>
<dbReference type="InterPro" id="IPR015915">
    <property type="entry name" value="Kelch-typ_b-propeller"/>
</dbReference>
<feature type="compositionally biased region" description="Basic and acidic residues" evidence="5">
    <location>
        <begin position="444"/>
        <end position="457"/>
    </location>
</feature>
<dbReference type="SUPFAM" id="SSF57845">
    <property type="entry name" value="B-box zinc-binding domain"/>
    <property type="match status" value="1"/>
</dbReference>
<evidence type="ECO:0000259" key="7">
    <source>
        <dbReference type="PROSITE" id="PS50119"/>
    </source>
</evidence>
<accession>A0AAD2D822</accession>
<dbReference type="PROSITE" id="PS50089">
    <property type="entry name" value="ZF_RING_2"/>
    <property type="match status" value="1"/>
</dbReference>
<feature type="compositionally biased region" description="Low complexity" evidence="5">
    <location>
        <begin position="99"/>
        <end position="108"/>
    </location>
</feature>
<feature type="compositionally biased region" description="Polar residues" evidence="5">
    <location>
        <begin position="458"/>
        <end position="467"/>
    </location>
</feature>
<organism evidence="8 9">
    <name type="scientific">Euplotes crassus</name>
    <dbReference type="NCBI Taxonomy" id="5936"/>
    <lineage>
        <taxon>Eukaryota</taxon>
        <taxon>Sar</taxon>
        <taxon>Alveolata</taxon>
        <taxon>Ciliophora</taxon>
        <taxon>Intramacronucleata</taxon>
        <taxon>Spirotrichea</taxon>
        <taxon>Hypotrichia</taxon>
        <taxon>Euplotida</taxon>
        <taxon>Euplotidae</taxon>
        <taxon>Moneuplotes</taxon>
    </lineage>
</organism>
<dbReference type="SUPFAM" id="SSF57850">
    <property type="entry name" value="RING/U-box"/>
    <property type="match status" value="1"/>
</dbReference>
<feature type="region of interest" description="Disordered" evidence="5">
    <location>
        <begin position="318"/>
        <end position="540"/>
    </location>
</feature>
<dbReference type="Gene3D" id="2.120.10.80">
    <property type="entry name" value="Kelch-type beta propeller"/>
    <property type="match status" value="2"/>
</dbReference>
<dbReference type="InterPro" id="IPR013083">
    <property type="entry name" value="Znf_RING/FYVE/PHD"/>
</dbReference>
<dbReference type="InterPro" id="IPR017907">
    <property type="entry name" value="Znf_RING_CS"/>
</dbReference>
<keyword evidence="3" id="KW-0862">Zinc</keyword>
<feature type="region of interest" description="Disordered" evidence="5">
    <location>
        <begin position="84"/>
        <end position="110"/>
    </location>
</feature>
<evidence type="ECO:0000256" key="3">
    <source>
        <dbReference type="ARBA" id="ARBA00022833"/>
    </source>
</evidence>
<gene>
    <name evidence="8" type="ORF">ECRASSUSDP1_LOCUS24446</name>
</gene>
<dbReference type="Gene3D" id="3.30.160.60">
    <property type="entry name" value="Classic Zinc Finger"/>
    <property type="match status" value="1"/>
</dbReference>
<reference evidence="8" key="1">
    <citation type="submission" date="2023-07" db="EMBL/GenBank/DDBJ databases">
        <authorList>
            <consortium name="AG Swart"/>
            <person name="Singh M."/>
            <person name="Singh A."/>
            <person name="Seah K."/>
            <person name="Emmerich C."/>
        </authorList>
    </citation>
    <scope>NUCLEOTIDE SEQUENCE</scope>
    <source>
        <strain evidence="8">DP1</strain>
    </source>
</reference>
<feature type="compositionally biased region" description="Polar residues" evidence="5">
    <location>
        <begin position="410"/>
        <end position="424"/>
    </location>
</feature>
<comment type="caution">
    <text evidence="8">The sequence shown here is derived from an EMBL/GenBank/DDBJ whole genome shotgun (WGS) entry which is preliminary data.</text>
</comment>
<keyword evidence="1" id="KW-0479">Metal-binding</keyword>
<evidence type="ECO:0000313" key="9">
    <source>
        <dbReference type="Proteomes" id="UP001295684"/>
    </source>
</evidence>
<keyword evidence="9" id="KW-1185">Reference proteome</keyword>
<dbReference type="SMART" id="SM00612">
    <property type="entry name" value="Kelch"/>
    <property type="match status" value="6"/>
</dbReference>
<keyword evidence="2 4" id="KW-0863">Zinc-finger</keyword>
<dbReference type="Gene3D" id="3.30.40.10">
    <property type="entry name" value="Zinc/RING finger domain, C3HC4 (zinc finger)"/>
    <property type="match status" value="1"/>
</dbReference>
<dbReference type="SMART" id="SM00184">
    <property type="entry name" value="RING"/>
    <property type="match status" value="1"/>
</dbReference>
<dbReference type="Proteomes" id="UP001295684">
    <property type="component" value="Unassembled WGS sequence"/>
</dbReference>
<feature type="compositionally biased region" description="Polar residues" evidence="5">
    <location>
        <begin position="318"/>
        <end position="331"/>
    </location>
</feature>
<feature type="compositionally biased region" description="Basic and acidic residues" evidence="5">
    <location>
        <begin position="483"/>
        <end position="502"/>
    </location>
</feature>
<feature type="domain" description="B box-type" evidence="7">
    <location>
        <begin position="113"/>
        <end position="154"/>
    </location>
</feature>
<proteinExistence type="predicted"/>
<sequence>MVQCERCYTEFNSTLNCPRLLTDCGHTICEQCLHELLESACDQDERNHSSDEAIFYCPECGKEYEYRSVSSFPKNLYLLNLNQPKKDEDRGSSKRGSSHKSSTPEKSSLNNSNDNVICEFHLKKVEAYCMMCRQVLCIDCILNDGHKSHEINSIEKASGIEKNLFYDFLKHSMEIEDTIKAHNLDIDNHFLVVRNQASRNKEAITRIFGKVRDLINKREAELKDKISSVLDEEESYLNEKKTQLNSQLKVIDEFKRESRIIDSNIDIKVLQHSQELYNLSQRALEKHSTATLKDPFVNVKEDIEIMQICKMINPSLNTTNITKSMKNSKYSSGGYRPQGSRTKSKDGRSENLKSTTLLKKGNWNNSGNIAKKSKISDPVSQKQKEEPNYTKAIHNKKRGKQNPIDEMDNAPSSGKNTQVSQGSSEACLRSSVEAYKKKQVGRKGPHDWKKNDEKIMQESKTPFTTGTRGPYPPFKKSTSLNEARNKYKSDRAKGEKMRKTDSGQEVSNAPKVPRLGPTKSTPVYHSPSESLPSYRKEEVKGTNENFEIPSNWEVSRIEQNSELEKSFKKEMRGILPMGEKSQGYEIERRLEDYEEHSKDFTQSQGRKKVSASPASEDKTMTSMVTSQKDVTKHDLSRMMITVDQFIYVISGYKNTTLSSVERLNLNKGIWQPVSDINIARTKFGSVSVKGQKIYLLGGKLVDGSRTDIIEEYDVSKDQWVESKLTMPSPRSGFSNVLLSDKQLIIIGGNDGQVLETCDLLNLGTGEWSQIPSMMTKRDELAVTIGPDGKIYAIGGYGGQNSTCLKSVERFNLQTYEWERVADLNEPRRALAAVSLPDGVYAIGGYNGSKYLGSMERYDEVNDCWIKCAEMNSPRCTLSAVSSNDCQYIYTMGGFDGSYMDVVERYDHVHDSWEYVTPMMTSRFMHSSCIVNIIRK</sequence>
<protein>
    <submittedName>
        <fullName evidence="8">Uncharacterized protein</fullName>
    </submittedName>
</protein>
<dbReference type="Pfam" id="PF00643">
    <property type="entry name" value="zf-B_box"/>
    <property type="match status" value="1"/>
</dbReference>
<dbReference type="EMBL" id="CAMPGE010025173">
    <property type="protein sequence ID" value="CAI2382955.1"/>
    <property type="molecule type" value="Genomic_DNA"/>
</dbReference>
<dbReference type="PANTHER" id="PTHR45632">
    <property type="entry name" value="LD33804P"/>
    <property type="match status" value="1"/>
</dbReference>
<evidence type="ECO:0000256" key="5">
    <source>
        <dbReference type="SAM" id="MobiDB-lite"/>
    </source>
</evidence>
<dbReference type="AlphaFoldDB" id="A0AAD2D822"/>
<feature type="compositionally biased region" description="Polar residues" evidence="5">
    <location>
        <begin position="352"/>
        <end position="368"/>
    </location>
</feature>
<feature type="domain" description="RING-type" evidence="6">
    <location>
        <begin position="4"/>
        <end position="60"/>
    </location>
</feature>